<dbReference type="PANTHER" id="PTHR10551">
    <property type="entry name" value="FASCIN"/>
    <property type="match status" value="1"/>
</dbReference>
<evidence type="ECO:0000256" key="2">
    <source>
        <dbReference type="ARBA" id="ARBA00007415"/>
    </source>
</evidence>
<organism evidence="8 9">
    <name type="scientific">Dromaius novaehollandiae</name>
    <name type="common">Emu</name>
    <dbReference type="NCBI Taxonomy" id="8790"/>
    <lineage>
        <taxon>Eukaryota</taxon>
        <taxon>Metazoa</taxon>
        <taxon>Chordata</taxon>
        <taxon>Craniata</taxon>
        <taxon>Vertebrata</taxon>
        <taxon>Euteleostomi</taxon>
        <taxon>Archelosauria</taxon>
        <taxon>Archosauria</taxon>
        <taxon>Dinosauria</taxon>
        <taxon>Saurischia</taxon>
        <taxon>Theropoda</taxon>
        <taxon>Coelurosauria</taxon>
        <taxon>Aves</taxon>
        <taxon>Palaeognathae</taxon>
        <taxon>Casuariiformes</taxon>
        <taxon>Dromaiidae</taxon>
        <taxon>Dromaius</taxon>
    </lineage>
</organism>
<feature type="domain" description="Fascin-like" evidence="7">
    <location>
        <begin position="72"/>
        <end position="130"/>
    </location>
</feature>
<sequence>MLWIQAPCLHQGRRLWLTLLRCDAVPRTRNAGGDSGTSARRPAACSAQQTAASAAAARLVPLRPGPSADPPGRLGCCPGEPGPDCRFLVVAHGDGRWSLQSEPHRRFFGGREDRLSCFAPSVTEGELWTVHLAMHPQANLLSVSRRRYAHLSAHEDEIATDSNLPWGVDALITLCFQDKKYCLRTADERYLRSDGTLVPEPGARTAYTLEFKAGKLAFKDCDGKYLAPTGPTGTLKSGRSSKPGKDELFDLEESHPQVVFTAANGRFVSIRQGVNVSANQDEELNHETFQLQIDRDTNKCSLHTDTGSYWTLVAHGGIQAVATEAAANTMFDIEWRGRRVALRASNGKYICTKKNGQLAAVSDAVGEDEEFTLKLINRPMLVLRGEHGFVCYHRGSNLLDSNRSVYDVFHIVFSDGAYQIQGQGGKFWYVASSGAVCSDGDLSEDFFFEFRERGRVAIKGKNGRYLRGDPAGTLRADGESVLRATLWEY</sequence>
<accession>A0A8C4P846</accession>
<comment type="similarity">
    <text evidence="2 6">Belongs to the fascin family.</text>
</comment>
<dbReference type="GO" id="GO:0007163">
    <property type="term" value="P:establishment or maintenance of cell polarity"/>
    <property type="evidence" value="ECO:0007669"/>
    <property type="project" value="TreeGrafter"/>
</dbReference>
<protein>
    <recommendedName>
        <fullName evidence="6">Fascin</fullName>
    </recommendedName>
</protein>
<dbReference type="CDD" id="cd23357">
    <property type="entry name" value="beta-trefoil_FSCN2_rpt4"/>
    <property type="match status" value="1"/>
</dbReference>
<dbReference type="GO" id="GO:0016477">
    <property type="term" value="P:cell migration"/>
    <property type="evidence" value="ECO:0007669"/>
    <property type="project" value="TreeGrafter"/>
</dbReference>
<evidence type="ECO:0000256" key="6">
    <source>
        <dbReference type="PIRNR" id="PIRNR005682"/>
    </source>
</evidence>
<dbReference type="Gene3D" id="2.80.10.50">
    <property type="match status" value="4"/>
</dbReference>
<dbReference type="GO" id="GO:0005737">
    <property type="term" value="C:cytoplasm"/>
    <property type="evidence" value="ECO:0007669"/>
    <property type="project" value="TreeGrafter"/>
</dbReference>
<proteinExistence type="inferred from homology"/>
<keyword evidence="9" id="KW-1185">Reference proteome</keyword>
<feature type="domain" description="Fascin-like" evidence="7">
    <location>
        <begin position="387"/>
        <end position="489"/>
    </location>
</feature>
<evidence type="ECO:0000256" key="4">
    <source>
        <dbReference type="ARBA" id="ARBA00023203"/>
    </source>
</evidence>
<feature type="domain" description="Fascin-like" evidence="7">
    <location>
        <begin position="139"/>
        <end position="251"/>
    </location>
</feature>
<evidence type="ECO:0000313" key="8">
    <source>
        <dbReference type="Ensembl" id="ENSDNVP00000013742.1"/>
    </source>
</evidence>
<dbReference type="AlphaFoldDB" id="A0A8C4P846"/>
<dbReference type="InterPro" id="IPR022768">
    <property type="entry name" value="Fascin-like_dom"/>
</dbReference>
<evidence type="ECO:0000259" key="7">
    <source>
        <dbReference type="Pfam" id="PF06268"/>
    </source>
</evidence>
<keyword evidence="3 6" id="KW-0963">Cytoplasm</keyword>
<evidence type="ECO:0000313" key="9">
    <source>
        <dbReference type="Proteomes" id="UP000694423"/>
    </source>
</evidence>
<dbReference type="CDD" id="cd23353">
    <property type="entry name" value="beta-trefoil_FSCN2_rpt3"/>
    <property type="match status" value="1"/>
</dbReference>
<keyword evidence="5 6" id="KW-0206">Cytoskeleton</keyword>
<reference evidence="8" key="1">
    <citation type="submission" date="2025-08" db="UniProtKB">
        <authorList>
            <consortium name="Ensembl"/>
        </authorList>
    </citation>
    <scope>IDENTIFICATION</scope>
</reference>
<dbReference type="InterPro" id="IPR008999">
    <property type="entry name" value="Actin-crosslinking"/>
</dbReference>
<dbReference type="FunFam" id="2.80.10.50:FF:000015">
    <property type="entry name" value="Fascin"/>
    <property type="match status" value="1"/>
</dbReference>
<dbReference type="Pfam" id="PF06268">
    <property type="entry name" value="Fascin"/>
    <property type="match status" value="4"/>
</dbReference>
<dbReference type="SUPFAM" id="SSF50405">
    <property type="entry name" value="Actin-crosslinking proteins"/>
    <property type="match status" value="4"/>
</dbReference>
<dbReference type="GO" id="GO:0015629">
    <property type="term" value="C:actin cytoskeleton"/>
    <property type="evidence" value="ECO:0007669"/>
    <property type="project" value="TreeGrafter"/>
</dbReference>
<evidence type="ECO:0000256" key="5">
    <source>
        <dbReference type="ARBA" id="ARBA00023212"/>
    </source>
</evidence>
<dbReference type="Proteomes" id="UP000694423">
    <property type="component" value="Unplaced"/>
</dbReference>
<dbReference type="CDD" id="cd23349">
    <property type="entry name" value="beta-trefoil_FSCN2_rpt2"/>
    <property type="match status" value="1"/>
</dbReference>
<comment type="subcellular location">
    <subcellularLocation>
        <location evidence="1 6">Cytoplasm</location>
        <location evidence="1 6">Cytoskeleton</location>
    </subcellularLocation>
</comment>
<reference evidence="8" key="2">
    <citation type="submission" date="2025-09" db="UniProtKB">
        <authorList>
            <consortium name="Ensembl"/>
        </authorList>
    </citation>
    <scope>IDENTIFICATION</scope>
</reference>
<dbReference type="InterPro" id="IPR010431">
    <property type="entry name" value="Fascin"/>
</dbReference>
<dbReference type="FunFam" id="2.80.10.50:FF:000037">
    <property type="entry name" value="Fascin"/>
    <property type="match status" value="1"/>
</dbReference>
<dbReference type="InterPro" id="IPR024703">
    <property type="entry name" value="Fascin_metazoans"/>
</dbReference>
<dbReference type="GO" id="GO:0051017">
    <property type="term" value="P:actin filament bundle assembly"/>
    <property type="evidence" value="ECO:0007669"/>
    <property type="project" value="TreeGrafter"/>
</dbReference>
<name>A0A8C4P846_DRONO</name>
<evidence type="ECO:0000256" key="3">
    <source>
        <dbReference type="ARBA" id="ARBA00022490"/>
    </source>
</evidence>
<dbReference type="GO" id="GO:0051015">
    <property type="term" value="F:actin filament binding"/>
    <property type="evidence" value="ECO:0007669"/>
    <property type="project" value="InterPro"/>
</dbReference>
<keyword evidence="4 6" id="KW-0009">Actin-binding</keyword>
<dbReference type="PANTHER" id="PTHR10551:SF9">
    <property type="entry name" value="FASCIN-2"/>
    <property type="match status" value="1"/>
</dbReference>
<evidence type="ECO:0000256" key="1">
    <source>
        <dbReference type="ARBA" id="ARBA00004245"/>
    </source>
</evidence>
<dbReference type="Ensembl" id="ENSDNVT00000016526.1">
    <property type="protein sequence ID" value="ENSDNVP00000013742.1"/>
    <property type="gene ID" value="ENSDNVG00000009693.1"/>
</dbReference>
<feature type="domain" description="Fascin-like" evidence="7">
    <location>
        <begin position="263"/>
        <end position="373"/>
    </location>
</feature>
<dbReference type="FunFam" id="2.80.10.50:FF:000008">
    <property type="entry name" value="Fascin"/>
    <property type="match status" value="1"/>
</dbReference>
<dbReference type="PIRSF" id="PIRSF005682">
    <property type="entry name" value="Fascin"/>
    <property type="match status" value="1"/>
</dbReference>
<dbReference type="GO" id="GO:0030674">
    <property type="term" value="F:protein-macromolecule adaptor activity"/>
    <property type="evidence" value="ECO:0007669"/>
    <property type="project" value="InterPro"/>
</dbReference>